<feature type="transmembrane region" description="Helical" evidence="7">
    <location>
        <begin position="12"/>
        <end position="35"/>
    </location>
</feature>
<dbReference type="PANTHER" id="PTHR33048">
    <property type="entry name" value="PTH11-LIKE INTEGRAL MEMBRANE PROTEIN (AFU_ORTHOLOGUE AFUA_5G11245)"/>
    <property type="match status" value="1"/>
</dbReference>
<evidence type="ECO:0000256" key="4">
    <source>
        <dbReference type="ARBA" id="ARBA00023136"/>
    </source>
</evidence>
<feature type="transmembrane region" description="Helical" evidence="7">
    <location>
        <begin position="211"/>
        <end position="232"/>
    </location>
</feature>
<dbReference type="RefSeq" id="XP_037168527.1">
    <property type="nucleotide sequence ID" value="XM_037304434.1"/>
</dbReference>
<evidence type="ECO:0000256" key="5">
    <source>
        <dbReference type="ARBA" id="ARBA00038359"/>
    </source>
</evidence>
<feature type="region of interest" description="Disordered" evidence="6">
    <location>
        <begin position="287"/>
        <end position="314"/>
    </location>
</feature>
<evidence type="ECO:0000259" key="8">
    <source>
        <dbReference type="Pfam" id="PF20684"/>
    </source>
</evidence>
<keyword evidence="3 7" id="KW-1133">Transmembrane helix</keyword>
<dbReference type="EMBL" id="JACCJC010000006">
    <property type="protein sequence ID" value="KAF6239240.1"/>
    <property type="molecule type" value="Genomic_DNA"/>
</dbReference>
<evidence type="ECO:0000256" key="3">
    <source>
        <dbReference type="ARBA" id="ARBA00022989"/>
    </source>
</evidence>
<dbReference type="Proteomes" id="UP000578531">
    <property type="component" value="Unassembled WGS sequence"/>
</dbReference>
<feature type="transmembrane region" description="Helical" evidence="7">
    <location>
        <begin position="178"/>
        <end position="199"/>
    </location>
</feature>
<feature type="domain" description="Rhodopsin" evidence="8">
    <location>
        <begin position="28"/>
        <end position="267"/>
    </location>
</feature>
<comment type="similarity">
    <text evidence="5">Belongs to the SAT4 family.</text>
</comment>
<protein>
    <recommendedName>
        <fullName evidence="8">Rhodopsin domain-containing protein</fullName>
    </recommendedName>
</protein>
<dbReference type="InterPro" id="IPR052337">
    <property type="entry name" value="SAT4-like"/>
</dbReference>
<keyword evidence="10" id="KW-1185">Reference proteome</keyword>
<feature type="transmembrane region" description="Helical" evidence="7">
    <location>
        <begin position="244"/>
        <end position="266"/>
    </location>
</feature>
<proteinExistence type="inferred from homology"/>
<evidence type="ECO:0000256" key="1">
    <source>
        <dbReference type="ARBA" id="ARBA00004141"/>
    </source>
</evidence>
<evidence type="ECO:0000256" key="2">
    <source>
        <dbReference type="ARBA" id="ARBA00022692"/>
    </source>
</evidence>
<evidence type="ECO:0000313" key="9">
    <source>
        <dbReference type="EMBL" id="KAF6239240.1"/>
    </source>
</evidence>
<dbReference type="GO" id="GO:0016020">
    <property type="term" value="C:membrane"/>
    <property type="evidence" value="ECO:0007669"/>
    <property type="project" value="UniProtKB-SubCell"/>
</dbReference>
<evidence type="ECO:0000256" key="7">
    <source>
        <dbReference type="SAM" id="Phobius"/>
    </source>
</evidence>
<dbReference type="GeneID" id="59284174"/>
<comment type="subcellular location">
    <subcellularLocation>
        <location evidence="1">Membrane</location>
        <topology evidence="1">Multi-pass membrane protein</topology>
    </subcellularLocation>
</comment>
<organism evidence="9 10">
    <name type="scientific">Letharia columbiana</name>
    <dbReference type="NCBI Taxonomy" id="112416"/>
    <lineage>
        <taxon>Eukaryota</taxon>
        <taxon>Fungi</taxon>
        <taxon>Dikarya</taxon>
        <taxon>Ascomycota</taxon>
        <taxon>Pezizomycotina</taxon>
        <taxon>Lecanoromycetes</taxon>
        <taxon>OSLEUM clade</taxon>
        <taxon>Lecanoromycetidae</taxon>
        <taxon>Lecanorales</taxon>
        <taxon>Lecanorineae</taxon>
        <taxon>Parmeliaceae</taxon>
        <taxon>Letharia</taxon>
    </lineage>
</organism>
<gene>
    <name evidence="9" type="ORF">HO173_002501</name>
</gene>
<feature type="transmembrane region" description="Helical" evidence="7">
    <location>
        <begin position="88"/>
        <end position="109"/>
    </location>
</feature>
<dbReference type="Pfam" id="PF20684">
    <property type="entry name" value="Fung_rhodopsin"/>
    <property type="match status" value="1"/>
</dbReference>
<evidence type="ECO:0000313" key="10">
    <source>
        <dbReference type="Proteomes" id="UP000578531"/>
    </source>
</evidence>
<feature type="transmembrane region" description="Helical" evidence="7">
    <location>
        <begin position="47"/>
        <end position="68"/>
    </location>
</feature>
<feature type="compositionally biased region" description="Basic and acidic residues" evidence="6">
    <location>
        <begin position="287"/>
        <end position="303"/>
    </location>
</feature>
<keyword evidence="2 7" id="KW-0812">Transmembrane</keyword>
<dbReference type="InterPro" id="IPR049326">
    <property type="entry name" value="Rhodopsin_dom_fungi"/>
</dbReference>
<comment type="caution">
    <text evidence="9">The sequence shown here is derived from an EMBL/GenBank/DDBJ whole genome shotgun (WGS) entry which is preliminary data.</text>
</comment>
<keyword evidence="4 7" id="KW-0472">Membrane</keyword>
<dbReference type="AlphaFoldDB" id="A0A8H6G2A6"/>
<reference evidence="9 10" key="1">
    <citation type="journal article" date="2020" name="Genomics">
        <title>Complete, high-quality genomes from long-read metagenomic sequencing of two wolf lichen thalli reveals enigmatic genome architecture.</title>
        <authorList>
            <person name="McKenzie S.K."/>
            <person name="Walston R.F."/>
            <person name="Allen J.L."/>
        </authorList>
    </citation>
    <scope>NUCLEOTIDE SEQUENCE [LARGE SCALE GENOMIC DNA]</scope>
    <source>
        <strain evidence="9">WasteWater2</strain>
    </source>
</reference>
<sequence>MYDSLSVQSLDALLWTFTTIAILLSVGRFAIRYVTASRFYWDDASHLLSLLLLIALAGTYTAGFPYSARIARIGLKEEAAPPLTDPFYHTYLQLRLVVTLLVFMVLWTVKATFLIFYRLLFEVSLTFIRVWWAAVALTFASFWVCIGSTFTICGSASDLYTFEKCSSPQTLYNIRATYKYWCALNVSSDLIVIVLPLFMVWGLQLRQSQKVVLAGIFSLGLIIAIFDILRTVESLQSGTFSGVALWSSLEVTIAVMVASLPLYRVLLTSKGRKSLLSRGSIGRYKDMSDGQTGVDRKGSDGRSWRPSKPSVSTFRDDLETRDLASADCGAQDQHFPLAPLSH</sequence>
<name>A0A8H6G2A6_9LECA</name>
<dbReference type="OrthoDB" id="444631at2759"/>
<evidence type="ECO:0000256" key="6">
    <source>
        <dbReference type="SAM" id="MobiDB-lite"/>
    </source>
</evidence>
<feature type="transmembrane region" description="Helical" evidence="7">
    <location>
        <begin position="130"/>
        <end position="152"/>
    </location>
</feature>
<dbReference type="PANTHER" id="PTHR33048:SF47">
    <property type="entry name" value="INTEGRAL MEMBRANE PROTEIN-RELATED"/>
    <property type="match status" value="1"/>
</dbReference>
<accession>A0A8H6G2A6</accession>